<dbReference type="EMBL" id="HBUE01033743">
    <property type="protein sequence ID" value="CAG6457945.1"/>
    <property type="molecule type" value="Transcribed_RNA"/>
</dbReference>
<sequence length="123" mass="13868">MCQQVSRIKFFKKMAYEKVLFYSPTGCFLNQKAYLNFPTKHEQHGFQSAQIAGPTTKNFDYLGSSAEQVSDGTCTICPPAWIAFKHRKHSPAAFASDSFVYVTPLVARGRFDGAHFLKNHVVK</sequence>
<name>A0A8D8ALU3_CULPI</name>
<evidence type="ECO:0000313" key="1">
    <source>
        <dbReference type="EMBL" id="CAG6457945.1"/>
    </source>
</evidence>
<accession>A0A8D8ALU3</accession>
<dbReference type="AlphaFoldDB" id="A0A8D8ALU3"/>
<protein>
    <submittedName>
        <fullName evidence="1">(northern house mosquito) hypothetical protein</fullName>
    </submittedName>
</protein>
<organism evidence="1">
    <name type="scientific">Culex pipiens</name>
    <name type="common">House mosquito</name>
    <dbReference type="NCBI Taxonomy" id="7175"/>
    <lineage>
        <taxon>Eukaryota</taxon>
        <taxon>Metazoa</taxon>
        <taxon>Ecdysozoa</taxon>
        <taxon>Arthropoda</taxon>
        <taxon>Hexapoda</taxon>
        <taxon>Insecta</taxon>
        <taxon>Pterygota</taxon>
        <taxon>Neoptera</taxon>
        <taxon>Endopterygota</taxon>
        <taxon>Diptera</taxon>
        <taxon>Nematocera</taxon>
        <taxon>Culicoidea</taxon>
        <taxon>Culicidae</taxon>
        <taxon>Culicinae</taxon>
        <taxon>Culicini</taxon>
        <taxon>Culex</taxon>
        <taxon>Culex</taxon>
    </lineage>
</organism>
<reference evidence="1" key="1">
    <citation type="submission" date="2021-05" db="EMBL/GenBank/DDBJ databases">
        <authorList>
            <person name="Alioto T."/>
            <person name="Alioto T."/>
            <person name="Gomez Garrido J."/>
        </authorList>
    </citation>
    <scope>NUCLEOTIDE SEQUENCE</scope>
</reference>
<proteinExistence type="predicted"/>